<evidence type="ECO:0000313" key="5">
    <source>
        <dbReference type="Proteomes" id="UP000241193"/>
    </source>
</evidence>
<sequence>APSPPPPPPPRRPAPPPPPPRAPPHAPGNRLAGGDSAASANAPTFFAGQAAPHAHRASLSGLRTQELAASRSGRGGYNQLVFDDTPGQGRIELGTTAWASRLQLGHLKYQHGNARHNDRGHGAELDTQGALALRAGAGLLLSTDARAGASGDHLDSREAIADTEQSHALASALADAATTHGATVKGEAAPLPALDALERARAELSATATTTAATTPESPFKPTGGGTGTVAAWSAPRIQFSAPGGIAQLTPASAWLVAGTELSATAGHDINLAAQGEQALAIAAGLTLFTVGKATDAAKPNQETGIALHAASGTTEVQAQGGAIHIAAEQRVTLASTRASVNIDAPAGHVLATAGGAYLRMKGNTIELHAPGGVNLHAGQKIWTKPQSASSSASLNSPGALKGCARAMEELASSGGAV</sequence>
<feature type="region of interest" description="Disordered" evidence="1">
    <location>
        <begin position="1"/>
        <end position="44"/>
    </location>
</feature>
<evidence type="ECO:0000259" key="3">
    <source>
        <dbReference type="Pfam" id="PF13296"/>
    </source>
</evidence>
<proteinExistence type="predicted"/>
<comment type="caution">
    <text evidence="4">The sequence shown here is derived from an EMBL/GenBank/DDBJ whole genome shotgun (WGS) entry which is preliminary data.</text>
</comment>
<keyword evidence="5" id="KW-1185">Reference proteome</keyword>
<dbReference type="AlphaFoldDB" id="A0A2T4IB36"/>
<evidence type="ECO:0000259" key="2">
    <source>
        <dbReference type="Pfam" id="PF10106"/>
    </source>
</evidence>
<dbReference type="InterPro" id="IPR028244">
    <property type="entry name" value="T6SS_Rhs_Vgr_dom"/>
</dbReference>
<dbReference type="Proteomes" id="UP000241193">
    <property type="component" value="Unassembled WGS sequence"/>
</dbReference>
<organism evidence="4 5">
    <name type="scientific">Pseudothauera lacus</name>
    <dbReference type="NCBI Taxonomy" id="2136175"/>
    <lineage>
        <taxon>Bacteria</taxon>
        <taxon>Pseudomonadati</taxon>
        <taxon>Pseudomonadota</taxon>
        <taxon>Betaproteobacteria</taxon>
        <taxon>Rhodocyclales</taxon>
        <taxon>Zoogloeaceae</taxon>
        <taxon>Pseudothauera</taxon>
    </lineage>
</organism>
<dbReference type="Pfam" id="PF10106">
    <property type="entry name" value="DUF2345"/>
    <property type="match status" value="1"/>
</dbReference>
<dbReference type="RefSeq" id="WP_146161706.1">
    <property type="nucleotide sequence ID" value="NZ_PZKC01000025.1"/>
</dbReference>
<feature type="non-terminal residue" evidence="4">
    <location>
        <position position="1"/>
    </location>
</feature>
<feature type="region of interest" description="Disordered" evidence="1">
    <location>
        <begin position="205"/>
        <end position="224"/>
    </location>
</feature>
<evidence type="ECO:0000313" key="4">
    <source>
        <dbReference type="EMBL" id="PTD94972.1"/>
    </source>
</evidence>
<dbReference type="OrthoDB" id="1907165at2"/>
<accession>A0A2T4IB36</accession>
<dbReference type="InterPro" id="IPR018769">
    <property type="entry name" value="VgrG2_DUF2345"/>
</dbReference>
<reference evidence="4 5" key="2">
    <citation type="submission" date="2018-04" db="EMBL/GenBank/DDBJ databases">
        <title>Thauera lacus sp. nov., isolated from an saline lake in Inner Mongolia, China.</title>
        <authorList>
            <person name="Liang Q.-Y."/>
        </authorList>
    </citation>
    <scope>NUCLEOTIDE SEQUENCE [LARGE SCALE GENOMIC DNA]</scope>
    <source>
        <strain evidence="4 5">D20</strain>
    </source>
</reference>
<name>A0A2T4IB36_9RHOO</name>
<reference evidence="4 5" key="1">
    <citation type="submission" date="2018-03" db="EMBL/GenBank/DDBJ databases">
        <authorList>
            <person name="Keele B.F."/>
        </authorList>
    </citation>
    <scope>NUCLEOTIDE SEQUENCE [LARGE SCALE GENOMIC DNA]</scope>
    <source>
        <strain evidence="4 5">D20</strain>
    </source>
</reference>
<dbReference type="EMBL" id="PZKC01000025">
    <property type="protein sequence ID" value="PTD94972.1"/>
    <property type="molecule type" value="Genomic_DNA"/>
</dbReference>
<dbReference type="Pfam" id="PF13296">
    <property type="entry name" value="T6SS_Vgr"/>
    <property type="match status" value="1"/>
</dbReference>
<evidence type="ECO:0000256" key="1">
    <source>
        <dbReference type="SAM" id="MobiDB-lite"/>
    </source>
</evidence>
<feature type="compositionally biased region" description="Pro residues" evidence="1">
    <location>
        <begin position="1"/>
        <end position="26"/>
    </location>
</feature>
<feature type="domain" description="Putative type VI secretion system Rhs element associated Vgr" evidence="3">
    <location>
        <begin position="75"/>
        <end position="177"/>
    </location>
</feature>
<dbReference type="SUPFAM" id="SSF101447">
    <property type="entry name" value="Formin homology 2 domain (FH2 domain)"/>
    <property type="match status" value="1"/>
</dbReference>
<feature type="domain" description="DUF2345" evidence="2">
    <location>
        <begin position="226"/>
        <end position="387"/>
    </location>
</feature>
<feature type="compositionally biased region" description="Low complexity" evidence="1">
    <location>
        <begin position="205"/>
        <end position="218"/>
    </location>
</feature>
<protein>
    <submittedName>
        <fullName evidence="4">Type VI secretion system tip protein VgrG</fullName>
    </submittedName>
</protein>
<gene>
    <name evidence="4" type="ORF">C8261_16885</name>
</gene>